<dbReference type="InParanoid" id="A0A5F8HAD3"/>
<organism evidence="2 3">
    <name type="scientific">Monodelphis domestica</name>
    <name type="common">Gray short-tailed opossum</name>
    <dbReference type="NCBI Taxonomy" id="13616"/>
    <lineage>
        <taxon>Eukaryota</taxon>
        <taxon>Metazoa</taxon>
        <taxon>Chordata</taxon>
        <taxon>Craniata</taxon>
        <taxon>Vertebrata</taxon>
        <taxon>Euteleostomi</taxon>
        <taxon>Mammalia</taxon>
        <taxon>Metatheria</taxon>
        <taxon>Didelphimorphia</taxon>
        <taxon>Didelphidae</taxon>
        <taxon>Monodelphis</taxon>
    </lineage>
</organism>
<proteinExistence type="predicted"/>
<keyword evidence="1" id="KW-0472">Membrane</keyword>
<dbReference type="Bgee" id="ENSMODG00000044072">
    <property type="expression patterns" value="Expressed in adult mammalian kidney and 16 other cell types or tissues"/>
</dbReference>
<keyword evidence="3" id="KW-1185">Reference proteome</keyword>
<sequence length="94" mass="10533">MRPSPLAVFTAAMSTVLPWLVNVVLSFMLAFSGNPKESFCKFTSVSFPKLSTMVKALSRPSSSLVYTTRSVSCQMWHSQPQLRSSSLRRRELNC</sequence>
<dbReference type="AlphaFoldDB" id="A0A5F8HAD3"/>
<accession>A0A5F8HAD3</accession>
<protein>
    <submittedName>
        <fullName evidence="2">Uncharacterized protein</fullName>
    </submittedName>
</protein>
<dbReference type="GeneTree" id="ENSGT01020000234361"/>
<evidence type="ECO:0000313" key="3">
    <source>
        <dbReference type="Proteomes" id="UP000002280"/>
    </source>
</evidence>
<feature type="transmembrane region" description="Helical" evidence="1">
    <location>
        <begin position="6"/>
        <end position="31"/>
    </location>
</feature>
<reference evidence="2" key="3">
    <citation type="submission" date="2025-09" db="UniProtKB">
        <authorList>
            <consortium name="Ensembl"/>
        </authorList>
    </citation>
    <scope>IDENTIFICATION</scope>
</reference>
<evidence type="ECO:0000256" key="1">
    <source>
        <dbReference type="SAM" id="Phobius"/>
    </source>
</evidence>
<keyword evidence="1" id="KW-0812">Transmembrane</keyword>
<reference evidence="2" key="2">
    <citation type="submission" date="2025-08" db="UniProtKB">
        <authorList>
            <consortium name="Ensembl"/>
        </authorList>
    </citation>
    <scope>IDENTIFICATION</scope>
</reference>
<name>A0A5F8HAD3_MONDO</name>
<dbReference type="Proteomes" id="UP000002280">
    <property type="component" value="Chromosome 1"/>
</dbReference>
<evidence type="ECO:0000313" key="2">
    <source>
        <dbReference type="Ensembl" id="ENSMODP00000056564.1"/>
    </source>
</evidence>
<reference evidence="2 3" key="1">
    <citation type="journal article" date="2007" name="Nature">
        <title>Genome of the marsupial Monodelphis domestica reveals innovation in non-coding sequences.</title>
        <authorList>
            <person name="Mikkelsen T.S."/>
            <person name="Wakefield M.J."/>
            <person name="Aken B."/>
            <person name="Amemiya C.T."/>
            <person name="Chang J.L."/>
            <person name="Duke S."/>
            <person name="Garber M."/>
            <person name="Gentles A.J."/>
            <person name="Goodstadt L."/>
            <person name="Heger A."/>
            <person name="Jurka J."/>
            <person name="Kamal M."/>
            <person name="Mauceli E."/>
            <person name="Searle S.M."/>
            <person name="Sharpe T."/>
            <person name="Baker M.L."/>
            <person name="Batzer M.A."/>
            <person name="Benos P.V."/>
            <person name="Belov K."/>
            <person name="Clamp M."/>
            <person name="Cook A."/>
            <person name="Cuff J."/>
            <person name="Das R."/>
            <person name="Davidow L."/>
            <person name="Deakin J.E."/>
            <person name="Fazzari M.J."/>
            <person name="Glass J.L."/>
            <person name="Grabherr M."/>
            <person name="Greally J.M."/>
            <person name="Gu W."/>
            <person name="Hore T.A."/>
            <person name="Huttley G.A."/>
            <person name="Kleber M."/>
            <person name="Jirtle R.L."/>
            <person name="Koina E."/>
            <person name="Lee J.T."/>
            <person name="Mahony S."/>
            <person name="Marra M.A."/>
            <person name="Miller R.D."/>
            <person name="Nicholls R.D."/>
            <person name="Oda M."/>
            <person name="Papenfuss A.T."/>
            <person name="Parra Z.E."/>
            <person name="Pollock D.D."/>
            <person name="Ray D.A."/>
            <person name="Schein J.E."/>
            <person name="Speed T.P."/>
            <person name="Thompson K."/>
            <person name="VandeBerg J.L."/>
            <person name="Wade C.M."/>
            <person name="Walker J.A."/>
            <person name="Waters P.D."/>
            <person name="Webber C."/>
            <person name="Weidman J.R."/>
            <person name="Xie X."/>
            <person name="Zody M.C."/>
            <person name="Baldwin J."/>
            <person name="Abdouelleil A."/>
            <person name="Abdulkadir J."/>
            <person name="Abebe A."/>
            <person name="Abera B."/>
            <person name="Abreu J."/>
            <person name="Acer S.C."/>
            <person name="Aftuck L."/>
            <person name="Alexander A."/>
            <person name="An P."/>
            <person name="Anderson E."/>
            <person name="Anderson S."/>
            <person name="Arachi H."/>
            <person name="Azer M."/>
            <person name="Bachantsang P."/>
            <person name="Barry A."/>
            <person name="Bayul T."/>
            <person name="Berlin A."/>
            <person name="Bessette D."/>
            <person name="Bloom T."/>
            <person name="Bloom T."/>
            <person name="Boguslavskiy L."/>
            <person name="Bonnet C."/>
            <person name="Boukhgalter B."/>
            <person name="Bourzgui I."/>
            <person name="Brown A."/>
            <person name="Cahill P."/>
            <person name="Channer S."/>
            <person name="Cheshatsang Y."/>
            <person name="Chuda L."/>
            <person name="Citroen M."/>
            <person name="Collymore A."/>
            <person name="Cooke P."/>
            <person name="Costello M."/>
            <person name="D'Aco K."/>
            <person name="Daza R."/>
            <person name="De Haan G."/>
            <person name="DeGray S."/>
            <person name="DeMaso C."/>
            <person name="Dhargay N."/>
            <person name="Dooley K."/>
            <person name="Dooley E."/>
            <person name="Doricent M."/>
            <person name="Dorje P."/>
            <person name="Dorjee K."/>
            <person name="Dupes A."/>
            <person name="Elong R."/>
            <person name="Falk J."/>
            <person name="Farina A."/>
            <person name="Faro S."/>
            <person name="Ferguson D."/>
            <person name="Fisher S."/>
            <person name="Foley C.D."/>
            <person name="Franke A."/>
            <person name="Friedrich D."/>
            <person name="Gadbois L."/>
            <person name="Gearin G."/>
            <person name="Gearin C.R."/>
            <person name="Giannoukos G."/>
            <person name="Goode T."/>
            <person name="Graham J."/>
            <person name="Grandbois E."/>
            <person name="Grewal S."/>
            <person name="Gyaltsen K."/>
            <person name="Hafez N."/>
            <person name="Hagos B."/>
            <person name="Hall J."/>
            <person name="Henson C."/>
            <person name="Hollinger A."/>
            <person name="Honan T."/>
            <person name="Huard M.D."/>
            <person name="Hughes L."/>
            <person name="Hurhula B."/>
            <person name="Husby M.E."/>
            <person name="Kamat A."/>
            <person name="Kanga B."/>
            <person name="Kashin S."/>
            <person name="Khazanovich D."/>
            <person name="Kisner P."/>
            <person name="Lance K."/>
            <person name="Lara M."/>
            <person name="Lee W."/>
            <person name="Lennon N."/>
            <person name="Letendre F."/>
            <person name="LeVine R."/>
            <person name="Lipovsky A."/>
            <person name="Liu X."/>
            <person name="Liu J."/>
            <person name="Liu S."/>
            <person name="Lokyitsang T."/>
            <person name="Lokyitsang Y."/>
            <person name="Lubonja R."/>
            <person name="Lui A."/>
            <person name="MacDonald P."/>
            <person name="Magnisalis V."/>
            <person name="Maru K."/>
            <person name="Matthews C."/>
            <person name="McCusker W."/>
            <person name="McDonough S."/>
            <person name="Mehta T."/>
            <person name="Meldrim J."/>
            <person name="Meneus L."/>
            <person name="Mihai O."/>
            <person name="Mihalev A."/>
            <person name="Mihova T."/>
            <person name="Mittelman R."/>
            <person name="Mlenga V."/>
            <person name="Montmayeur A."/>
            <person name="Mulrain L."/>
            <person name="Navidi A."/>
            <person name="Naylor J."/>
            <person name="Negash T."/>
            <person name="Nguyen T."/>
            <person name="Nguyen N."/>
            <person name="Nicol R."/>
            <person name="Norbu C."/>
            <person name="Norbu N."/>
            <person name="Novod N."/>
            <person name="O'Neill B."/>
            <person name="Osman S."/>
            <person name="Markiewicz E."/>
            <person name="Oyono O.L."/>
            <person name="Patti C."/>
            <person name="Phunkhang P."/>
            <person name="Pierre F."/>
            <person name="Priest M."/>
            <person name="Raghuraman S."/>
            <person name="Rege F."/>
            <person name="Reyes R."/>
            <person name="Rise C."/>
            <person name="Rogov P."/>
            <person name="Ross K."/>
            <person name="Ryan E."/>
            <person name="Settipalli S."/>
            <person name="Shea T."/>
            <person name="Sherpa N."/>
            <person name="Shi L."/>
            <person name="Shih D."/>
            <person name="Sparrow T."/>
            <person name="Spaulding J."/>
            <person name="Stalker J."/>
            <person name="Stange-Thomann N."/>
            <person name="Stavropoulos S."/>
            <person name="Stone C."/>
            <person name="Strader C."/>
            <person name="Tesfaye S."/>
            <person name="Thomson T."/>
            <person name="Thoulutsang Y."/>
            <person name="Thoulutsang D."/>
            <person name="Topham K."/>
            <person name="Topping I."/>
            <person name="Tsamla T."/>
            <person name="Vassiliev H."/>
            <person name="Vo A."/>
            <person name="Wangchuk T."/>
            <person name="Wangdi T."/>
            <person name="Weiand M."/>
            <person name="Wilkinson J."/>
            <person name="Wilson A."/>
            <person name="Yadav S."/>
            <person name="Young G."/>
            <person name="Yu Q."/>
            <person name="Zembek L."/>
            <person name="Zhong D."/>
            <person name="Zimmer A."/>
            <person name="Zwirko Z."/>
            <person name="Jaffe D.B."/>
            <person name="Alvarez P."/>
            <person name="Brockman W."/>
            <person name="Butler J."/>
            <person name="Chin C."/>
            <person name="Gnerre S."/>
            <person name="MacCallum I."/>
            <person name="Graves J.A."/>
            <person name="Ponting C.P."/>
            <person name="Breen M."/>
            <person name="Samollow P.B."/>
            <person name="Lander E.S."/>
            <person name="Lindblad-Toh K."/>
        </authorList>
    </citation>
    <scope>NUCLEOTIDE SEQUENCE [LARGE SCALE GENOMIC DNA]</scope>
</reference>
<dbReference type="Ensembl" id="ENSMODT00000084124.1">
    <property type="protein sequence ID" value="ENSMODP00000056564.1"/>
    <property type="gene ID" value="ENSMODG00000044072.1"/>
</dbReference>
<keyword evidence="1" id="KW-1133">Transmembrane helix</keyword>